<dbReference type="InterPro" id="IPR020007">
    <property type="entry name" value="NeuB/NeuA"/>
</dbReference>
<dbReference type="InterPro" id="IPR057736">
    <property type="entry name" value="SAF_PseI/NeuA/NeuB"/>
</dbReference>
<keyword evidence="2" id="KW-0808">Transferase</keyword>
<dbReference type="GO" id="GO:0047444">
    <property type="term" value="F:N-acylneuraminate-9-phosphate synthase activity"/>
    <property type="evidence" value="ECO:0007669"/>
    <property type="project" value="TreeGrafter"/>
</dbReference>
<dbReference type="InterPro" id="IPR051690">
    <property type="entry name" value="PseI-like"/>
</dbReference>
<evidence type="ECO:0000259" key="1">
    <source>
        <dbReference type="PROSITE" id="PS50844"/>
    </source>
</evidence>
<comment type="caution">
    <text evidence="2">The sequence shown here is derived from an EMBL/GenBank/DDBJ whole genome shotgun (WGS) entry which is preliminary data.</text>
</comment>
<dbReference type="PANTHER" id="PTHR42966:SF1">
    <property type="entry name" value="SIALIC ACID SYNTHASE"/>
    <property type="match status" value="1"/>
</dbReference>
<dbReference type="CDD" id="cd11615">
    <property type="entry name" value="SAF_NeuB_like"/>
    <property type="match status" value="1"/>
</dbReference>
<dbReference type="GO" id="GO:0016051">
    <property type="term" value="P:carbohydrate biosynthetic process"/>
    <property type="evidence" value="ECO:0007669"/>
    <property type="project" value="InterPro"/>
</dbReference>
<dbReference type="EMBL" id="WDCP01000021">
    <property type="protein sequence ID" value="KAB6339345.1"/>
    <property type="molecule type" value="Genomic_DNA"/>
</dbReference>
<dbReference type="PROSITE" id="PS50844">
    <property type="entry name" value="AFP_LIKE"/>
    <property type="match status" value="1"/>
</dbReference>
<dbReference type="Gene3D" id="3.20.20.70">
    <property type="entry name" value="Aldolase class I"/>
    <property type="match status" value="1"/>
</dbReference>
<dbReference type="InterPro" id="IPR013785">
    <property type="entry name" value="Aldolase_TIM"/>
</dbReference>
<dbReference type="AlphaFoldDB" id="A0A6I0Z6S1"/>
<dbReference type="InterPro" id="IPR013132">
    <property type="entry name" value="PseI/NeuA/B-like_N"/>
</dbReference>
<dbReference type="Gene3D" id="3.90.1210.10">
    <property type="entry name" value="Antifreeze-like/N-acetylneuraminic acid synthase C-terminal domain"/>
    <property type="match status" value="1"/>
</dbReference>
<reference evidence="2 3" key="1">
    <citation type="journal article" date="2019" name="Nat. Med.">
        <title>A library of human gut bacterial isolates paired with longitudinal multiomics data enables mechanistic microbiome research.</title>
        <authorList>
            <person name="Poyet M."/>
            <person name="Groussin M."/>
            <person name="Gibbons S.M."/>
            <person name="Avila-Pacheco J."/>
            <person name="Jiang X."/>
            <person name="Kearney S.M."/>
            <person name="Perrotta A.R."/>
            <person name="Berdy B."/>
            <person name="Zhao S."/>
            <person name="Lieberman T.D."/>
            <person name="Swanson P.K."/>
            <person name="Smith M."/>
            <person name="Roesemann S."/>
            <person name="Alexander J.E."/>
            <person name="Rich S.A."/>
            <person name="Livny J."/>
            <person name="Vlamakis H."/>
            <person name="Clish C."/>
            <person name="Bullock K."/>
            <person name="Deik A."/>
            <person name="Scott J."/>
            <person name="Pierce K.A."/>
            <person name="Xavier R.J."/>
            <person name="Alm E.J."/>
        </authorList>
    </citation>
    <scope>NUCLEOTIDE SEQUENCE [LARGE SCALE GENOMIC DNA]</scope>
    <source>
        <strain evidence="2 3">BIOML-A16</strain>
    </source>
</reference>
<dbReference type="InterPro" id="IPR036732">
    <property type="entry name" value="AFP_Neu5c_C_sf"/>
</dbReference>
<sequence length="334" mass="37027">MHTYIIAEAGVNHNGQLDLALQLCDAAKTAGVDCVKFQTWQTEKIVTCKAKKATYQSENTYDAEESQFEMLKKLELSYENFRIVQEHCKKIDIDFLSTPDEEYSLAFLMNELNLPLIKIGSGEVTNIPYLRQMASYSKPIILSTGMATLAQVATAYDTLLAAGAPSVTLLHCTTNYPCPKNEVNLRAMQTMKEAFKCQVGYSDHTMGTEIPIAAVAMGAEIIEKHFTLDRNMKGPDHKASLEPQELKYMVDCIRNIEVALGDGIKRPNPSEVEISKVLLKSIVAKVPVKKGDILSANNITIKRAGSGIPATHWDMVVDTKALHDFDIDEPIKLD</sequence>
<dbReference type="RefSeq" id="WP_004312733.1">
    <property type="nucleotide sequence ID" value="NZ_CABKPA010000035.1"/>
</dbReference>
<accession>A0A6I0Z6S1</accession>
<protein>
    <submittedName>
        <fullName evidence="2">N-acetylneuraminate synthase</fullName>
        <ecNumber evidence="2">2.5.1.56</ecNumber>
    </submittedName>
</protein>
<dbReference type="Pfam" id="PF03102">
    <property type="entry name" value="NeuB"/>
    <property type="match status" value="1"/>
</dbReference>
<dbReference type="EC" id="2.5.1.56" evidence="2"/>
<evidence type="ECO:0000313" key="2">
    <source>
        <dbReference type="EMBL" id="KAB6339345.1"/>
    </source>
</evidence>
<gene>
    <name evidence="2" type="primary">neuB</name>
    <name evidence="2" type="ORF">GAZ43_11415</name>
</gene>
<proteinExistence type="predicted"/>
<dbReference type="GO" id="GO:0050462">
    <property type="term" value="F:N-acetylneuraminate synthase activity"/>
    <property type="evidence" value="ECO:0007669"/>
    <property type="project" value="UniProtKB-EC"/>
</dbReference>
<dbReference type="NCBIfam" id="TIGR03569">
    <property type="entry name" value="NeuB_NnaB"/>
    <property type="match status" value="1"/>
</dbReference>
<dbReference type="InterPro" id="IPR006190">
    <property type="entry name" value="SAF_AFP_Neu5Ac"/>
</dbReference>
<dbReference type="Proteomes" id="UP000438288">
    <property type="component" value="Unassembled WGS sequence"/>
</dbReference>
<evidence type="ECO:0000313" key="3">
    <source>
        <dbReference type="Proteomes" id="UP000438288"/>
    </source>
</evidence>
<dbReference type="PANTHER" id="PTHR42966">
    <property type="entry name" value="N-ACETYLNEURAMINATE SYNTHASE"/>
    <property type="match status" value="1"/>
</dbReference>
<name>A0A6I0Z6S1_9BACE</name>
<organism evidence="2 3">
    <name type="scientific">Bacteroides xylanisolvens</name>
    <dbReference type="NCBI Taxonomy" id="371601"/>
    <lineage>
        <taxon>Bacteria</taxon>
        <taxon>Pseudomonadati</taxon>
        <taxon>Bacteroidota</taxon>
        <taxon>Bacteroidia</taxon>
        <taxon>Bacteroidales</taxon>
        <taxon>Bacteroidaceae</taxon>
        <taxon>Bacteroides</taxon>
    </lineage>
</organism>
<dbReference type="InterPro" id="IPR013974">
    <property type="entry name" value="SAF"/>
</dbReference>
<dbReference type="Pfam" id="PF08666">
    <property type="entry name" value="SAF"/>
    <property type="match status" value="1"/>
</dbReference>
<dbReference type="SUPFAM" id="SSF51569">
    <property type="entry name" value="Aldolase"/>
    <property type="match status" value="1"/>
</dbReference>
<dbReference type="SUPFAM" id="SSF51269">
    <property type="entry name" value="AFP III-like domain"/>
    <property type="match status" value="1"/>
</dbReference>
<feature type="domain" description="AFP-like" evidence="1">
    <location>
        <begin position="281"/>
        <end position="334"/>
    </location>
</feature>